<reference evidence="2 3" key="1">
    <citation type="submission" date="2024-01" db="EMBL/GenBank/DDBJ databases">
        <title>A telomere-to-telomere, gap-free genome of sweet tea (Lithocarpus litseifolius).</title>
        <authorList>
            <person name="Zhou J."/>
        </authorList>
    </citation>
    <scope>NUCLEOTIDE SEQUENCE [LARGE SCALE GENOMIC DNA]</scope>
    <source>
        <strain evidence="2">Zhou-2022a</strain>
        <tissue evidence="2">Leaf</tissue>
    </source>
</reference>
<proteinExistence type="predicted"/>
<comment type="caution">
    <text evidence="2">The sequence shown here is derived from an EMBL/GenBank/DDBJ whole genome shotgun (WGS) entry which is preliminary data.</text>
</comment>
<feature type="region of interest" description="Disordered" evidence="1">
    <location>
        <begin position="61"/>
        <end position="90"/>
    </location>
</feature>
<accession>A0AAW2DND7</accession>
<protein>
    <submittedName>
        <fullName evidence="2">Uncharacterized protein</fullName>
    </submittedName>
</protein>
<dbReference type="AlphaFoldDB" id="A0AAW2DND7"/>
<gene>
    <name evidence="2" type="ORF">SO802_006201</name>
</gene>
<dbReference type="Proteomes" id="UP001459277">
    <property type="component" value="Unassembled WGS sequence"/>
</dbReference>
<evidence type="ECO:0000313" key="2">
    <source>
        <dbReference type="EMBL" id="KAL0011093.1"/>
    </source>
</evidence>
<dbReference type="EMBL" id="JAZDWU010000002">
    <property type="protein sequence ID" value="KAL0011093.1"/>
    <property type="molecule type" value="Genomic_DNA"/>
</dbReference>
<keyword evidence="3" id="KW-1185">Reference proteome</keyword>
<name>A0AAW2DND7_9ROSI</name>
<evidence type="ECO:0000313" key="3">
    <source>
        <dbReference type="Proteomes" id="UP001459277"/>
    </source>
</evidence>
<sequence>MCLVAVSAERSKKDRVLEEFRLKINSLLLGLEFGGISGYEIIQAEDVAPVEVHPEVPRTLKLVPPSSSKKRQTVSKMVETGNFPSCRGHKRHKVDMSIPIKTPVVELNPPTAKTPTKFPTSEAPFSCLDPKPSVPPVFFPTPIHA</sequence>
<organism evidence="2 3">
    <name type="scientific">Lithocarpus litseifolius</name>
    <dbReference type="NCBI Taxonomy" id="425828"/>
    <lineage>
        <taxon>Eukaryota</taxon>
        <taxon>Viridiplantae</taxon>
        <taxon>Streptophyta</taxon>
        <taxon>Embryophyta</taxon>
        <taxon>Tracheophyta</taxon>
        <taxon>Spermatophyta</taxon>
        <taxon>Magnoliopsida</taxon>
        <taxon>eudicotyledons</taxon>
        <taxon>Gunneridae</taxon>
        <taxon>Pentapetalae</taxon>
        <taxon>rosids</taxon>
        <taxon>fabids</taxon>
        <taxon>Fagales</taxon>
        <taxon>Fagaceae</taxon>
        <taxon>Lithocarpus</taxon>
    </lineage>
</organism>
<evidence type="ECO:0000256" key="1">
    <source>
        <dbReference type="SAM" id="MobiDB-lite"/>
    </source>
</evidence>